<proteinExistence type="predicted"/>
<evidence type="ECO:0000313" key="2">
    <source>
        <dbReference type="Proteomes" id="UP000265520"/>
    </source>
</evidence>
<dbReference type="EMBL" id="LXQA011175275">
    <property type="protein sequence ID" value="MCI87778.1"/>
    <property type="molecule type" value="Genomic_DNA"/>
</dbReference>
<comment type="caution">
    <text evidence="1">The sequence shown here is derived from an EMBL/GenBank/DDBJ whole genome shotgun (WGS) entry which is preliminary data.</text>
</comment>
<dbReference type="Proteomes" id="UP000265520">
    <property type="component" value="Unassembled WGS sequence"/>
</dbReference>
<evidence type="ECO:0000313" key="1">
    <source>
        <dbReference type="EMBL" id="MCI87778.1"/>
    </source>
</evidence>
<sequence>AGRGTTVDEHEASEGIRKGASWVICGFCVFEIGK</sequence>
<keyword evidence="2" id="KW-1185">Reference proteome</keyword>
<accession>A0A392VHA5</accession>
<feature type="non-terminal residue" evidence="1">
    <location>
        <position position="1"/>
    </location>
</feature>
<name>A0A392VHA5_9FABA</name>
<organism evidence="1 2">
    <name type="scientific">Trifolium medium</name>
    <dbReference type="NCBI Taxonomy" id="97028"/>
    <lineage>
        <taxon>Eukaryota</taxon>
        <taxon>Viridiplantae</taxon>
        <taxon>Streptophyta</taxon>
        <taxon>Embryophyta</taxon>
        <taxon>Tracheophyta</taxon>
        <taxon>Spermatophyta</taxon>
        <taxon>Magnoliopsida</taxon>
        <taxon>eudicotyledons</taxon>
        <taxon>Gunneridae</taxon>
        <taxon>Pentapetalae</taxon>
        <taxon>rosids</taxon>
        <taxon>fabids</taxon>
        <taxon>Fabales</taxon>
        <taxon>Fabaceae</taxon>
        <taxon>Papilionoideae</taxon>
        <taxon>50 kb inversion clade</taxon>
        <taxon>NPAAA clade</taxon>
        <taxon>Hologalegina</taxon>
        <taxon>IRL clade</taxon>
        <taxon>Trifolieae</taxon>
        <taxon>Trifolium</taxon>
    </lineage>
</organism>
<reference evidence="1 2" key="1">
    <citation type="journal article" date="2018" name="Front. Plant Sci.">
        <title>Red Clover (Trifolium pratense) and Zigzag Clover (T. medium) - A Picture of Genomic Similarities and Differences.</title>
        <authorList>
            <person name="Dluhosova J."/>
            <person name="Istvanek J."/>
            <person name="Nedelnik J."/>
            <person name="Repkova J."/>
        </authorList>
    </citation>
    <scope>NUCLEOTIDE SEQUENCE [LARGE SCALE GENOMIC DNA]</scope>
    <source>
        <strain evidence="2">cv. 10/8</strain>
        <tissue evidence="1">Leaf</tissue>
    </source>
</reference>
<dbReference type="AlphaFoldDB" id="A0A392VHA5"/>
<protein>
    <submittedName>
        <fullName evidence="1">Uncharacterized protein</fullName>
    </submittedName>
</protein>